<evidence type="ECO:0000256" key="5">
    <source>
        <dbReference type="ARBA" id="ARBA00023136"/>
    </source>
</evidence>
<dbReference type="GO" id="GO:0005886">
    <property type="term" value="C:plasma membrane"/>
    <property type="evidence" value="ECO:0007669"/>
    <property type="project" value="UniProtKB-SubCell"/>
</dbReference>
<reference evidence="7 8" key="1">
    <citation type="submission" date="2019-03" db="EMBL/GenBank/DDBJ databases">
        <title>Genomic Encyclopedia of Type Strains, Phase IV (KMG-IV): sequencing the most valuable type-strain genomes for metagenomic binning, comparative biology and taxonomic classification.</title>
        <authorList>
            <person name="Goeker M."/>
        </authorList>
    </citation>
    <scope>NUCLEOTIDE SEQUENCE [LARGE SCALE GENOMIC DNA]</scope>
    <source>
        <strain evidence="7 8">DSM 24176</strain>
    </source>
</reference>
<sequence>MSQSSKNSIIKGAFILTAVGLVTRVIGFLYRIYMSNLIGAEGMGIFQLIFPVFMICYTLCCSGLFTAISKLVAAQKASNNSTNISKVINMATLISFSLSVLLSVIIYFFSEYISSNILNEPRTLLSLKILAFTVPFTAIGSSVKAYFYGLQKTFIPASSQLMEQIIRVLSVYLLSGFFIPLGLEYACAMAVIGMALGEVITCFYVIIAYRISLKSKLNQWSKKANYIYKYKSSIYHSYKTISKSIAAIAVPLTANRVLITLLSSVETILIPSRLQLYGLNHSASISIYGVLTGMAMPLILFPSVFTSSLSLMLLPAVSEANASKNKNAIRITTSKTLQYTLLIGIISTFIFIVFGEPLGLKIYNDPLVGNFLIILAWLCPFMYLNSTLGSILNGLDYELITFRNNTIGLGIRITFTFFVIPILGLQGYLWGVLVSSLVITLLDLLKIVKVTTIKFDVVQWLLKPLLSAFIASVVVSYLYYQYIFHLSNALIPLLGSCMLLGLIYFVFIMFFNCIPKDDIKNIKHSI</sequence>
<feature type="transmembrane region" description="Helical" evidence="6">
    <location>
        <begin position="12"/>
        <end position="33"/>
    </location>
</feature>
<dbReference type="AlphaFoldDB" id="A0A4R1N0V8"/>
<accession>A0A4R1N0V8</accession>
<evidence type="ECO:0000256" key="6">
    <source>
        <dbReference type="SAM" id="Phobius"/>
    </source>
</evidence>
<dbReference type="OrthoDB" id="9775950at2"/>
<evidence type="ECO:0000256" key="1">
    <source>
        <dbReference type="ARBA" id="ARBA00004651"/>
    </source>
</evidence>
<feature type="transmembrane region" description="Helical" evidence="6">
    <location>
        <begin position="285"/>
        <end position="315"/>
    </location>
</feature>
<dbReference type="Proteomes" id="UP000294545">
    <property type="component" value="Unassembled WGS sequence"/>
</dbReference>
<comment type="subcellular location">
    <subcellularLocation>
        <location evidence="1">Cell membrane</location>
        <topology evidence="1">Multi-pass membrane protein</topology>
    </subcellularLocation>
</comment>
<feature type="transmembrane region" description="Helical" evidence="6">
    <location>
        <begin position="189"/>
        <end position="213"/>
    </location>
</feature>
<keyword evidence="2" id="KW-1003">Cell membrane</keyword>
<feature type="transmembrane region" description="Helical" evidence="6">
    <location>
        <begin position="45"/>
        <end position="67"/>
    </location>
</feature>
<dbReference type="InterPro" id="IPR024923">
    <property type="entry name" value="PG_synth_SpoVB"/>
</dbReference>
<dbReference type="PANTHER" id="PTHR30250:SF24">
    <property type="entry name" value="STAGE V SPORULATION PROTEIN B"/>
    <property type="match status" value="1"/>
</dbReference>
<keyword evidence="4 6" id="KW-1133">Transmembrane helix</keyword>
<dbReference type="EMBL" id="SMGQ01000011">
    <property type="protein sequence ID" value="TCK98560.1"/>
    <property type="molecule type" value="Genomic_DNA"/>
</dbReference>
<protein>
    <submittedName>
        <fullName evidence="7">Stage V sporulation protein B</fullName>
    </submittedName>
</protein>
<dbReference type="InterPro" id="IPR002797">
    <property type="entry name" value="Polysacc_synth"/>
</dbReference>
<feature type="transmembrane region" description="Helical" evidence="6">
    <location>
        <begin position="489"/>
        <end position="514"/>
    </location>
</feature>
<feature type="transmembrane region" description="Helical" evidence="6">
    <location>
        <begin position="245"/>
        <end position="265"/>
    </location>
</feature>
<gene>
    <name evidence="7" type="ORF">EDC19_0990</name>
</gene>
<dbReference type="InterPro" id="IPR050833">
    <property type="entry name" value="Poly_Biosynth_Transport"/>
</dbReference>
<feature type="transmembrane region" description="Helical" evidence="6">
    <location>
        <begin position="367"/>
        <end position="385"/>
    </location>
</feature>
<feature type="transmembrane region" description="Helical" evidence="6">
    <location>
        <begin position="129"/>
        <end position="149"/>
    </location>
</feature>
<keyword evidence="5 6" id="KW-0472">Membrane</keyword>
<evidence type="ECO:0000256" key="2">
    <source>
        <dbReference type="ARBA" id="ARBA00022475"/>
    </source>
</evidence>
<feature type="transmembrane region" description="Helical" evidence="6">
    <location>
        <begin position="161"/>
        <end position="183"/>
    </location>
</feature>
<evidence type="ECO:0000256" key="4">
    <source>
        <dbReference type="ARBA" id="ARBA00022989"/>
    </source>
</evidence>
<evidence type="ECO:0000313" key="7">
    <source>
        <dbReference type="EMBL" id="TCK98560.1"/>
    </source>
</evidence>
<feature type="transmembrane region" description="Helical" evidence="6">
    <location>
        <begin position="87"/>
        <end position="109"/>
    </location>
</feature>
<feature type="transmembrane region" description="Helical" evidence="6">
    <location>
        <begin position="406"/>
        <end position="423"/>
    </location>
</feature>
<keyword evidence="3 6" id="KW-0812">Transmembrane</keyword>
<dbReference type="PIRSF" id="PIRSF038958">
    <property type="entry name" value="PG_synth_SpoVB"/>
    <property type="match status" value="1"/>
</dbReference>
<evidence type="ECO:0000256" key="3">
    <source>
        <dbReference type="ARBA" id="ARBA00022692"/>
    </source>
</evidence>
<proteinExistence type="predicted"/>
<dbReference type="Pfam" id="PF01943">
    <property type="entry name" value="Polysacc_synt"/>
    <property type="match status" value="1"/>
</dbReference>
<dbReference type="CDD" id="cd13124">
    <property type="entry name" value="MATE_SpoVB_like"/>
    <property type="match status" value="1"/>
</dbReference>
<feature type="transmembrane region" description="Helical" evidence="6">
    <location>
        <begin position="336"/>
        <end position="355"/>
    </location>
</feature>
<feature type="transmembrane region" description="Helical" evidence="6">
    <location>
        <begin position="429"/>
        <end position="448"/>
    </location>
</feature>
<organism evidence="7 8">
    <name type="scientific">Natranaerovirga hydrolytica</name>
    <dbReference type="NCBI Taxonomy" id="680378"/>
    <lineage>
        <taxon>Bacteria</taxon>
        <taxon>Bacillati</taxon>
        <taxon>Bacillota</taxon>
        <taxon>Clostridia</taxon>
        <taxon>Lachnospirales</taxon>
        <taxon>Natranaerovirgaceae</taxon>
        <taxon>Natranaerovirga</taxon>
    </lineage>
</organism>
<evidence type="ECO:0000313" key="8">
    <source>
        <dbReference type="Proteomes" id="UP000294545"/>
    </source>
</evidence>
<feature type="transmembrane region" description="Helical" evidence="6">
    <location>
        <begin position="460"/>
        <end position="483"/>
    </location>
</feature>
<dbReference type="PANTHER" id="PTHR30250">
    <property type="entry name" value="PST FAMILY PREDICTED COLANIC ACID TRANSPORTER"/>
    <property type="match status" value="1"/>
</dbReference>
<name>A0A4R1N0V8_9FIRM</name>
<dbReference type="RefSeq" id="WP_132281366.1">
    <property type="nucleotide sequence ID" value="NZ_SMGQ01000011.1"/>
</dbReference>
<comment type="caution">
    <text evidence="7">The sequence shown here is derived from an EMBL/GenBank/DDBJ whole genome shotgun (WGS) entry which is preliminary data.</text>
</comment>
<keyword evidence="8" id="KW-1185">Reference proteome</keyword>